<accession>A0ABS0X9X2</accession>
<dbReference type="Pfam" id="PF13560">
    <property type="entry name" value="HTH_31"/>
    <property type="match status" value="1"/>
</dbReference>
<comment type="caution">
    <text evidence="2">The sequence shown here is derived from an EMBL/GenBank/DDBJ whole genome shotgun (WGS) entry which is preliminary data.</text>
</comment>
<dbReference type="Gene3D" id="1.10.260.40">
    <property type="entry name" value="lambda repressor-like DNA-binding domains"/>
    <property type="match status" value="1"/>
</dbReference>
<dbReference type="PANTHER" id="PTHR35010">
    <property type="entry name" value="BLL4672 PROTEIN-RELATED"/>
    <property type="match status" value="1"/>
</dbReference>
<dbReference type="SUPFAM" id="SSF47413">
    <property type="entry name" value="lambda repressor-like DNA-binding domains"/>
    <property type="match status" value="1"/>
</dbReference>
<dbReference type="Gene3D" id="3.30.450.180">
    <property type="match status" value="1"/>
</dbReference>
<organism evidence="2 3">
    <name type="scientific">Streptomyces flavofungini</name>
    <dbReference type="NCBI Taxonomy" id="68200"/>
    <lineage>
        <taxon>Bacteria</taxon>
        <taxon>Bacillati</taxon>
        <taxon>Actinomycetota</taxon>
        <taxon>Actinomycetes</taxon>
        <taxon>Kitasatosporales</taxon>
        <taxon>Streptomycetaceae</taxon>
        <taxon>Streptomyces</taxon>
    </lineage>
</organism>
<dbReference type="EMBL" id="JAEKOZ010000014">
    <property type="protein sequence ID" value="MBJ3809999.1"/>
    <property type="molecule type" value="Genomic_DNA"/>
</dbReference>
<proteinExistence type="predicted"/>
<feature type="domain" description="HTH cro/C1-type" evidence="1">
    <location>
        <begin position="37"/>
        <end position="91"/>
    </location>
</feature>
<dbReference type="InterPro" id="IPR001387">
    <property type="entry name" value="Cro/C1-type_HTH"/>
</dbReference>
<dbReference type="InterPro" id="IPR041413">
    <property type="entry name" value="MLTR_LBD"/>
</dbReference>
<dbReference type="CDD" id="cd00093">
    <property type="entry name" value="HTH_XRE"/>
    <property type="match status" value="1"/>
</dbReference>
<dbReference type="Pfam" id="PF17765">
    <property type="entry name" value="MLTR_LBD"/>
    <property type="match status" value="1"/>
</dbReference>
<evidence type="ECO:0000313" key="3">
    <source>
        <dbReference type="Proteomes" id="UP000634780"/>
    </source>
</evidence>
<dbReference type="InterPro" id="IPR010982">
    <property type="entry name" value="Lambda_DNA-bd_dom_sf"/>
</dbReference>
<dbReference type="PANTHER" id="PTHR35010:SF2">
    <property type="entry name" value="BLL4672 PROTEIN"/>
    <property type="match status" value="1"/>
</dbReference>
<reference evidence="2 3" key="1">
    <citation type="submission" date="2020-12" db="EMBL/GenBank/DDBJ databases">
        <title>Streptomyces typhae sp. nov., a novel endophytic actinomycete isolated from the root of cattail pollen (Typha angustifolia L.).</title>
        <authorList>
            <person name="Peng C."/>
            <person name="Liu C."/>
        </authorList>
    </citation>
    <scope>NUCLEOTIDE SEQUENCE [LARGE SCALE GENOMIC DNA]</scope>
    <source>
        <strain evidence="2 3">JCM 4753</strain>
    </source>
</reference>
<dbReference type="PROSITE" id="PS50943">
    <property type="entry name" value="HTH_CROC1"/>
    <property type="match status" value="1"/>
</dbReference>
<sequence length="300" mass="34020">MDNKAALRQLLRWKRQQLDPASQPGLLNWRPRSGRGRRAAGLSQAQVAQLLHVSERTYAQFERGEMAAPTAEFLDNVSRVLHLLEQERTALYVYSLGHEAPHPQDPLAGRTVHPAWHEAIRRVTGQPSYINDVAWNAVAYNDDFVRMFPRAPDAEPAVPERNLMRYMLLNEVAREHHLVNWESEWAVPLTAQLRNAVAQHPENADLQRLDQEVDADPVSGPIYRANHVAYVHPNGDTRRMRYPWYGPLGARDEPDRCCDRHAPSQEGDVTMCAAMPMGSPGARFFFLVFKPGPPGFTEPN</sequence>
<protein>
    <submittedName>
        <fullName evidence="2">Helix-turn-helix domain-containing protein</fullName>
    </submittedName>
</protein>
<gene>
    <name evidence="2" type="ORF">JGB26_23260</name>
</gene>
<keyword evidence="3" id="KW-1185">Reference proteome</keyword>
<dbReference type="Proteomes" id="UP000634780">
    <property type="component" value="Unassembled WGS sequence"/>
</dbReference>
<name>A0ABS0X9X2_9ACTN</name>
<evidence type="ECO:0000259" key="1">
    <source>
        <dbReference type="PROSITE" id="PS50943"/>
    </source>
</evidence>
<dbReference type="RefSeq" id="WP_190115198.1">
    <property type="nucleotide sequence ID" value="NZ_BMVR01000003.1"/>
</dbReference>
<evidence type="ECO:0000313" key="2">
    <source>
        <dbReference type="EMBL" id="MBJ3809999.1"/>
    </source>
</evidence>
<dbReference type="SMART" id="SM00530">
    <property type="entry name" value="HTH_XRE"/>
    <property type="match status" value="1"/>
</dbReference>